<proteinExistence type="predicted"/>
<dbReference type="Proteomes" id="UP000019763">
    <property type="component" value="Unassembled WGS sequence"/>
</dbReference>
<dbReference type="VEuPathDB" id="CryptoDB:GNI_115650"/>
<gene>
    <name evidence="3" type="ORF">GNI_115650</name>
</gene>
<dbReference type="OMA" id="WISCGDI"/>
<dbReference type="eggNOG" id="ENOG502SGXS">
    <property type="taxonomic scope" value="Eukaryota"/>
</dbReference>
<dbReference type="GeneID" id="22914109"/>
<dbReference type="RefSeq" id="XP_011131688.1">
    <property type="nucleotide sequence ID" value="XM_011133386.1"/>
</dbReference>
<dbReference type="InterPro" id="IPR036898">
    <property type="entry name" value="RNA_pol_Rpb7-like_N_sf"/>
</dbReference>
<evidence type="ECO:0000313" key="4">
    <source>
        <dbReference type="Proteomes" id="UP000019763"/>
    </source>
</evidence>
<keyword evidence="2" id="KW-0804">Transcription</keyword>
<evidence type="ECO:0000313" key="3">
    <source>
        <dbReference type="EMBL" id="EZG55237.1"/>
    </source>
</evidence>
<accession>A0A023B2Z0</accession>
<evidence type="ECO:0000256" key="1">
    <source>
        <dbReference type="ARBA" id="ARBA00022478"/>
    </source>
</evidence>
<dbReference type="EMBL" id="AFNH02000860">
    <property type="protein sequence ID" value="EZG55237.1"/>
    <property type="molecule type" value="Genomic_DNA"/>
</dbReference>
<reference evidence="3" key="1">
    <citation type="submission" date="2013-12" db="EMBL/GenBank/DDBJ databases">
        <authorList>
            <person name="Omoto C.K."/>
            <person name="Sibley D."/>
            <person name="Venepally P."/>
            <person name="Hadjithomas M."/>
            <person name="Karamycheva S."/>
            <person name="Brunk B."/>
            <person name="Roos D."/>
            <person name="Caler E."/>
            <person name="Lorenzi H."/>
        </authorList>
    </citation>
    <scope>NUCLEOTIDE SEQUENCE</scope>
</reference>
<evidence type="ECO:0000256" key="2">
    <source>
        <dbReference type="ARBA" id="ARBA00023163"/>
    </source>
</evidence>
<keyword evidence="1" id="KW-0240">DNA-directed RNA polymerase</keyword>
<name>A0A023B2Z0_GRENI</name>
<dbReference type="AlphaFoldDB" id="A0A023B2Z0"/>
<comment type="caution">
    <text evidence="3">The sequence shown here is derived from an EMBL/GenBank/DDBJ whole genome shotgun (WGS) entry which is preliminary data.</text>
</comment>
<organism evidence="3 4">
    <name type="scientific">Gregarina niphandrodes</name>
    <name type="common">Septate eugregarine</name>
    <dbReference type="NCBI Taxonomy" id="110365"/>
    <lineage>
        <taxon>Eukaryota</taxon>
        <taxon>Sar</taxon>
        <taxon>Alveolata</taxon>
        <taxon>Apicomplexa</taxon>
        <taxon>Conoidasida</taxon>
        <taxon>Gregarinasina</taxon>
        <taxon>Eugregarinorida</taxon>
        <taxon>Gregarinidae</taxon>
        <taxon>Gregarina</taxon>
    </lineage>
</organism>
<sequence length="243" mass="27380">MAQRPWEVLRETELTLQEARQFLIKSEGGEVGQKLERSIYKCVNDSKLNDVLSSGGQRLFKRYHCRGLAQVMPLHLQYVDVGIKTFLRNFNMSFVPELGGVWIACRKARLVEPKGFTSDAEKLGIVCFQLVVEVLVFCPQPGLNLTAQVTEIRHDGLSCSIFGCFNGHIALNRLLEGSKPIINEEDESLNIIEIKNPVTGKAQTMKLGSKIKFVVYNIVCFASADQETYTVEGSMRPLKIRKR</sequence>
<dbReference type="GO" id="GO:0000428">
    <property type="term" value="C:DNA-directed RNA polymerase complex"/>
    <property type="evidence" value="ECO:0007669"/>
    <property type="project" value="UniProtKB-KW"/>
</dbReference>
<protein>
    <submittedName>
        <fullName evidence="3">Uncharacterized protein</fullName>
    </submittedName>
</protein>
<keyword evidence="4" id="KW-1185">Reference proteome</keyword>
<dbReference type="Gene3D" id="3.30.1490.120">
    <property type="entry name" value="RNA polymerase Rpb7-like, N-terminal domain"/>
    <property type="match status" value="1"/>
</dbReference>